<evidence type="ECO:0000313" key="2">
    <source>
        <dbReference type="Proteomes" id="UP001470230"/>
    </source>
</evidence>
<evidence type="ECO:0008006" key="3">
    <source>
        <dbReference type="Google" id="ProtNLM"/>
    </source>
</evidence>
<reference evidence="1 2" key="1">
    <citation type="submission" date="2024-04" db="EMBL/GenBank/DDBJ databases">
        <title>Tritrichomonas musculus Genome.</title>
        <authorList>
            <person name="Alves-Ferreira E."/>
            <person name="Grigg M."/>
            <person name="Lorenzi H."/>
            <person name="Galac M."/>
        </authorList>
    </citation>
    <scope>NUCLEOTIDE SEQUENCE [LARGE SCALE GENOMIC DNA]</scope>
    <source>
        <strain evidence="1 2">EAF2021</strain>
    </source>
</reference>
<gene>
    <name evidence="1" type="ORF">M9Y10_017020</name>
</gene>
<protein>
    <recommendedName>
        <fullName evidence="3">Ankyrin repeat protein</fullName>
    </recommendedName>
</protein>
<organism evidence="1 2">
    <name type="scientific">Tritrichomonas musculus</name>
    <dbReference type="NCBI Taxonomy" id="1915356"/>
    <lineage>
        <taxon>Eukaryota</taxon>
        <taxon>Metamonada</taxon>
        <taxon>Parabasalia</taxon>
        <taxon>Tritrichomonadida</taxon>
        <taxon>Tritrichomonadidae</taxon>
        <taxon>Tritrichomonas</taxon>
    </lineage>
</organism>
<dbReference type="Proteomes" id="UP001470230">
    <property type="component" value="Unassembled WGS sequence"/>
</dbReference>
<sequence length="85" mass="9867">MVRLLLNHPQIDVNKGAVMIPEASDDTYDENIEEANRKTPLQFAMAFKKEVIINLLFNRNDIDKSALDDENEINDAFEFIERINE</sequence>
<dbReference type="EMBL" id="JAPFFF010000021">
    <property type="protein sequence ID" value="KAK8854456.1"/>
    <property type="molecule type" value="Genomic_DNA"/>
</dbReference>
<name>A0ABR2HXV1_9EUKA</name>
<accession>A0ABR2HXV1</accession>
<keyword evidence="2" id="KW-1185">Reference proteome</keyword>
<comment type="caution">
    <text evidence="1">The sequence shown here is derived from an EMBL/GenBank/DDBJ whole genome shotgun (WGS) entry which is preliminary data.</text>
</comment>
<proteinExistence type="predicted"/>
<evidence type="ECO:0000313" key="1">
    <source>
        <dbReference type="EMBL" id="KAK8854456.1"/>
    </source>
</evidence>